<evidence type="ECO:0000313" key="4">
    <source>
        <dbReference type="Proteomes" id="UP000460298"/>
    </source>
</evidence>
<dbReference type="EMBL" id="WBUI01000005">
    <property type="protein sequence ID" value="KAB2933477.1"/>
    <property type="molecule type" value="Genomic_DNA"/>
</dbReference>
<proteinExistence type="predicted"/>
<dbReference type="Gene3D" id="2.60.40.1820">
    <property type="match status" value="2"/>
</dbReference>
<evidence type="ECO:0000259" key="2">
    <source>
        <dbReference type="Pfam" id="PF03168"/>
    </source>
</evidence>
<feature type="domain" description="Late embryogenesis abundant protein LEA-2 subgroup" evidence="2">
    <location>
        <begin position="62"/>
        <end position="152"/>
    </location>
</feature>
<feature type="chain" id="PRO_5032585873" description="Late embryogenesis abundant protein LEA-2 subgroup domain-containing protein" evidence="1">
    <location>
        <begin position="33"/>
        <end position="296"/>
    </location>
</feature>
<sequence>MLFTRRLTLLASMAMIALLPSCSLFQKILANAQPEFKINAFTVKDLSLESITFHIDAELLNHLPVPLPQSLLKLDVKINDQPLTKMQSGPIAVKAGASTPVPLDLTLKYADLYRIVRSMSLVESFKVGFQGAADFPVTLPGMPEKISVPFNVEKTVPSFLPDVTIDSVQIRRPDLSSLVSSVFKDEIPLGMDVDLTVNNRGGAKFNFDQMGYTMMLGGSRVFEGKTTSAEAGPDGKSSKIRISTDVPLKESVKAILPLLKGSAINYELKGTAAFKFAGVDLSELKLPLNKTGSIGF</sequence>
<feature type="domain" description="Late embryogenesis abundant protein LEA-2 subgroup" evidence="2">
    <location>
        <begin position="195"/>
        <end position="279"/>
    </location>
</feature>
<dbReference type="Pfam" id="PF03168">
    <property type="entry name" value="LEA_2"/>
    <property type="match status" value="2"/>
</dbReference>
<name>A0A833LZB2_9LEPT</name>
<reference evidence="3 4" key="1">
    <citation type="submission" date="2019-10" db="EMBL/GenBank/DDBJ databases">
        <title>Extracellular Electron Transfer in a Candidatus Methanoperedens spp. Enrichment Culture.</title>
        <authorList>
            <person name="Berger S."/>
            <person name="Rangel Shaw D."/>
            <person name="Berben T."/>
            <person name="In 'T Zandt M."/>
            <person name="Frank J."/>
            <person name="Reimann J."/>
            <person name="Jetten M.S.M."/>
            <person name="Welte C.U."/>
        </authorList>
    </citation>
    <scope>NUCLEOTIDE SEQUENCE [LARGE SCALE GENOMIC DNA]</scope>
    <source>
        <strain evidence="3">SB12</strain>
    </source>
</reference>
<protein>
    <recommendedName>
        <fullName evidence="2">Late embryogenesis abundant protein LEA-2 subgroup domain-containing protein</fullName>
    </recommendedName>
</protein>
<feature type="signal peptide" evidence="1">
    <location>
        <begin position="1"/>
        <end position="32"/>
    </location>
</feature>
<gene>
    <name evidence="3" type="ORF">F9K24_06405</name>
</gene>
<evidence type="ECO:0000313" key="3">
    <source>
        <dbReference type="EMBL" id="KAB2933477.1"/>
    </source>
</evidence>
<organism evidence="3 4">
    <name type="scientific">Leptonema illini</name>
    <dbReference type="NCBI Taxonomy" id="183"/>
    <lineage>
        <taxon>Bacteria</taxon>
        <taxon>Pseudomonadati</taxon>
        <taxon>Spirochaetota</taxon>
        <taxon>Spirochaetia</taxon>
        <taxon>Leptospirales</taxon>
        <taxon>Leptospiraceae</taxon>
        <taxon>Leptonema</taxon>
    </lineage>
</organism>
<comment type="caution">
    <text evidence="3">The sequence shown here is derived from an EMBL/GenBank/DDBJ whole genome shotgun (WGS) entry which is preliminary data.</text>
</comment>
<dbReference type="Proteomes" id="UP000460298">
    <property type="component" value="Unassembled WGS sequence"/>
</dbReference>
<dbReference type="InterPro" id="IPR004864">
    <property type="entry name" value="LEA_2"/>
</dbReference>
<keyword evidence="1" id="KW-0732">Signal</keyword>
<dbReference type="AlphaFoldDB" id="A0A833LZB2"/>
<evidence type="ECO:0000256" key="1">
    <source>
        <dbReference type="SAM" id="SignalP"/>
    </source>
</evidence>
<dbReference type="SUPFAM" id="SSF117070">
    <property type="entry name" value="LEA14-like"/>
    <property type="match status" value="2"/>
</dbReference>
<accession>A0A833LZB2</accession>